<keyword evidence="14" id="KW-1185">Reference proteome</keyword>
<dbReference type="InterPro" id="IPR013783">
    <property type="entry name" value="Ig-like_fold"/>
</dbReference>
<dbReference type="InterPro" id="IPR017853">
    <property type="entry name" value="GH"/>
</dbReference>
<comment type="subcellular location">
    <subcellularLocation>
        <location evidence="2">Cytoplasm</location>
    </subcellularLocation>
</comment>
<dbReference type="Gene3D" id="2.60.40.10">
    <property type="entry name" value="Immunoglobulins"/>
    <property type="match status" value="1"/>
</dbReference>
<comment type="caution">
    <text evidence="13">The sequence shown here is derived from an EMBL/GenBank/DDBJ whole genome shotgun (WGS) entry which is preliminary data.</text>
</comment>
<dbReference type="EMBL" id="JAQGEF010000009">
    <property type="protein sequence ID" value="MDA3614985.1"/>
    <property type="molecule type" value="Genomic_DNA"/>
</dbReference>
<keyword evidence="9" id="KW-0119">Carbohydrate metabolism</keyword>
<protein>
    <recommendedName>
        <fullName evidence="5">4-alpha-glucanotransferase</fullName>
        <ecNumber evidence="4">2.4.1.25</ecNumber>
    </recommendedName>
    <alternativeName>
        <fullName evidence="10">Amylomaltase</fullName>
    </alternativeName>
    <alternativeName>
        <fullName evidence="11">Disproportionating enzyme</fullName>
    </alternativeName>
</protein>
<feature type="domain" description="CBM20" evidence="12">
    <location>
        <begin position="127"/>
        <end position="220"/>
    </location>
</feature>
<dbReference type="InterPro" id="IPR013784">
    <property type="entry name" value="Carb-bd-like_fold"/>
</dbReference>
<dbReference type="Gene3D" id="3.20.20.80">
    <property type="entry name" value="Glycosidases"/>
    <property type="match status" value="2"/>
</dbReference>
<evidence type="ECO:0000256" key="10">
    <source>
        <dbReference type="ARBA" id="ARBA00031423"/>
    </source>
</evidence>
<dbReference type="Pfam" id="PF02446">
    <property type="entry name" value="Glyco_hydro_77"/>
    <property type="match status" value="1"/>
</dbReference>
<evidence type="ECO:0000313" key="14">
    <source>
        <dbReference type="Proteomes" id="UP001210231"/>
    </source>
</evidence>
<proteinExistence type="inferred from homology"/>
<evidence type="ECO:0000256" key="9">
    <source>
        <dbReference type="ARBA" id="ARBA00023277"/>
    </source>
</evidence>
<dbReference type="SUPFAM" id="SSF49452">
    <property type="entry name" value="Starch-binding domain-like"/>
    <property type="match status" value="1"/>
</dbReference>
<dbReference type="InterPro" id="IPR002044">
    <property type="entry name" value="CBM20"/>
</dbReference>
<evidence type="ECO:0000256" key="3">
    <source>
        <dbReference type="ARBA" id="ARBA00005684"/>
    </source>
</evidence>
<comment type="similarity">
    <text evidence="3">Belongs to the disproportionating enzyme family.</text>
</comment>
<dbReference type="Pfam" id="PF00686">
    <property type="entry name" value="CBM_20"/>
    <property type="match status" value="1"/>
</dbReference>
<evidence type="ECO:0000259" key="12">
    <source>
        <dbReference type="SMART" id="SM01065"/>
    </source>
</evidence>
<evidence type="ECO:0000313" key="13">
    <source>
        <dbReference type="EMBL" id="MDA3614985.1"/>
    </source>
</evidence>
<evidence type="ECO:0000256" key="4">
    <source>
        <dbReference type="ARBA" id="ARBA00012560"/>
    </source>
</evidence>
<organism evidence="13 14">
    <name type="scientific">Polluticaenibacter yanchengensis</name>
    <dbReference type="NCBI Taxonomy" id="3014562"/>
    <lineage>
        <taxon>Bacteria</taxon>
        <taxon>Pseudomonadati</taxon>
        <taxon>Bacteroidota</taxon>
        <taxon>Chitinophagia</taxon>
        <taxon>Chitinophagales</taxon>
        <taxon>Chitinophagaceae</taxon>
        <taxon>Polluticaenibacter</taxon>
    </lineage>
</organism>
<evidence type="ECO:0000256" key="5">
    <source>
        <dbReference type="ARBA" id="ARBA00020295"/>
    </source>
</evidence>
<dbReference type="RefSeq" id="WP_407031310.1">
    <property type="nucleotide sequence ID" value="NZ_JAQGEF010000009.1"/>
</dbReference>
<keyword evidence="7 13" id="KW-0328">Glycosyltransferase</keyword>
<keyword evidence="6" id="KW-0963">Cytoplasm</keyword>
<dbReference type="GO" id="GO:0004134">
    <property type="term" value="F:4-alpha-glucanotransferase activity"/>
    <property type="evidence" value="ECO:0007669"/>
    <property type="project" value="UniProtKB-EC"/>
</dbReference>
<evidence type="ECO:0000256" key="1">
    <source>
        <dbReference type="ARBA" id="ARBA00000439"/>
    </source>
</evidence>
<dbReference type="EC" id="2.4.1.25" evidence="4"/>
<dbReference type="SMART" id="SM01065">
    <property type="entry name" value="CBM_2"/>
    <property type="match status" value="1"/>
</dbReference>
<dbReference type="SUPFAM" id="SSF51445">
    <property type="entry name" value="(Trans)glycosidases"/>
    <property type="match status" value="1"/>
</dbReference>
<name>A0ABT4UJM6_9BACT</name>
<accession>A0ABT4UJM6</accession>
<evidence type="ECO:0000256" key="8">
    <source>
        <dbReference type="ARBA" id="ARBA00022679"/>
    </source>
</evidence>
<dbReference type="InterPro" id="IPR003385">
    <property type="entry name" value="Glyco_hydro_77"/>
</dbReference>
<reference evidence="13 14" key="1">
    <citation type="submission" date="2022-12" db="EMBL/GenBank/DDBJ databases">
        <title>Chitinophagaceae gen. sp. nov., a new member of the family Chitinophagaceae, isolated from soil in a chemical factory.</title>
        <authorList>
            <person name="Ke Z."/>
        </authorList>
    </citation>
    <scope>NUCLEOTIDE SEQUENCE [LARGE SCALE GENOMIC DNA]</scope>
    <source>
        <strain evidence="13 14">LY-5</strain>
    </source>
</reference>
<gene>
    <name evidence="13" type="ORF">O3P16_09220</name>
</gene>
<dbReference type="PANTHER" id="PTHR32518:SF3">
    <property type="entry name" value="4-ALPHA-GLUCANOTRANSFERASE"/>
    <property type="match status" value="1"/>
</dbReference>
<dbReference type="Proteomes" id="UP001210231">
    <property type="component" value="Unassembled WGS sequence"/>
</dbReference>
<evidence type="ECO:0000256" key="2">
    <source>
        <dbReference type="ARBA" id="ARBA00004496"/>
    </source>
</evidence>
<dbReference type="PANTHER" id="PTHR32518">
    <property type="match status" value="1"/>
</dbReference>
<evidence type="ECO:0000256" key="11">
    <source>
        <dbReference type="ARBA" id="ARBA00031501"/>
    </source>
</evidence>
<comment type="catalytic activity">
    <reaction evidence="1">
        <text>Transfers a segment of a (1-&gt;4)-alpha-D-glucan to a new position in an acceptor, which may be glucose or a (1-&gt;4)-alpha-D-glucan.</text>
        <dbReference type="EC" id="2.4.1.25"/>
    </reaction>
</comment>
<keyword evidence="8 13" id="KW-0808">Transferase</keyword>
<evidence type="ECO:0000256" key="6">
    <source>
        <dbReference type="ARBA" id="ARBA00022490"/>
    </source>
</evidence>
<evidence type="ECO:0000256" key="7">
    <source>
        <dbReference type="ARBA" id="ARBA00022676"/>
    </source>
</evidence>
<sequence length="887" mass="103614">MNSVHFYIKYSTRFGESVHLRLFGKETEPAIIEMKYFSKEMWHVVLTAVELENISHYNYAVTKTDGELITETETKRSVLPWLSSTAGLQVIDTWNYTGEYENAFYTQPFEQTLLKGSIDEPFRKNPETHIAFLVKAPLLAANQTLGLLGSSDAFGNWKEKNIIRSTKMNDWFCFQVESDAFHNYSEYKYVVINNADGEVVCYENESNRTLPAINYFNITTVIHDGFVHLPNNSFKGSGIAIPVFSIRTANGLGIGEFCDIKPLVDWSKNIGLKLVQLLPINDTSATFTYKDSYPYAAISAFALHPIYINLELLAGKNINKIKDILDRKEQLNLLAQVDYVEVIHLKWKAFNILFPLVKKGLSKDKAFNDYLNSNAHWLKPYAAFCYLKDKYSTPNFYKWDTNNTYSETEVSGYLEPSFTDFDKVMIHVWLQYHLHLQLSDAVKYAHDNHIVLKGDIPIGIYRYSADAWFNPALYNMDAQAGAPPDDFAIKGQNWGFPTYNWQKMKEDGFAWWKQRFEQLSLYFDAFRIDHILGFFRIWSIPLHAVEGIMGRFVPCLPVYNYEFRNYHIAFDENRFCNPLITEDILYNLFRQHVQFAKDTFLDIRGEEYYIRDEFKTQQQVEQWFANQSGLDTGIKNGMFDLISNVILFKDDKEENAYHFRINAHDTYSFKYFDDHTRNQIRQLYNDYFYARQNDFWRKEALEKLPALKEATNMLICGEDLGMVPDSVPGVMRDLGLLSLEIQRMPKDPTQQFFNPANAPYLSVVTPSTHDMSTIREWWQENTSNTQTFYNTQLGRLGQAPYYAEPWICLDILKQHLFSTAMWSIFQIQDLLSIDGDIRCQNPEDERINVPADPNHYWRYRMHLSFDELEQQEGLNNKLNWLIKNSGR</sequence>